<keyword evidence="14" id="KW-1185">Reference proteome</keyword>
<name>A0A846U0D1_9MOLU</name>
<dbReference type="InterPro" id="IPR008915">
    <property type="entry name" value="Peptidase_M50"/>
</dbReference>
<dbReference type="GO" id="GO:0006508">
    <property type="term" value="P:proteolysis"/>
    <property type="evidence" value="ECO:0007669"/>
    <property type="project" value="UniProtKB-KW"/>
</dbReference>
<evidence type="ECO:0000256" key="3">
    <source>
        <dbReference type="ARBA" id="ARBA00007931"/>
    </source>
</evidence>
<dbReference type="Proteomes" id="UP000584587">
    <property type="component" value="Unassembled WGS sequence"/>
</dbReference>
<keyword evidence="9" id="KW-0482">Metalloprotease</keyword>
<keyword evidence="5 11" id="KW-0812">Transmembrane</keyword>
<evidence type="ECO:0000256" key="2">
    <source>
        <dbReference type="ARBA" id="ARBA00004141"/>
    </source>
</evidence>
<dbReference type="CDD" id="cd06163">
    <property type="entry name" value="S2P-M50_PDZ_RseP-like"/>
    <property type="match status" value="1"/>
</dbReference>
<comment type="similarity">
    <text evidence="3">Belongs to the peptidase M50B family.</text>
</comment>
<dbReference type="InterPro" id="IPR004387">
    <property type="entry name" value="Pept_M50_Zn"/>
</dbReference>
<evidence type="ECO:0000313" key="13">
    <source>
        <dbReference type="EMBL" id="NKE38296.1"/>
    </source>
</evidence>
<dbReference type="Pfam" id="PF02163">
    <property type="entry name" value="Peptidase_M50"/>
    <property type="match status" value="1"/>
</dbReference>
<evidence type="ECO:0000256" key="8">
    <source>
        <dbReference type="ARBA" id="ARBA00022989"/>
    </source>
</evidence>
<keyword evidence="8 11" id="KW-1133">Transmembrane helix</keyword>
<evidence type="ECO:0000259" key="12">
    <source>
        <dbReference type="Pfam" id="PF02163"/>
    </source>
</evidence>
<accession>A0A846U0D1</accession>
<gene>
    <name evidence="13" type="ORF">HER12_00805</name>
</gene>
<comment type="cofactor">
    <cofactor evidence="1">
        <name>Zn(2+)</name>
        <dbReference type="ChEBI" id="CHEBI:29105"/>
    </cofactor>
</comment>
<reference evidence="13 14" key="1">
    <citation type="submission" date="2020-04" db="EMBL/GenBank/DDBJ databases">
        <title>Complete genome sequence of Spiroplasma platyhelix ATCC 51748, an insect isolate.</title>
        <authorList>
            <person name="Green E.A."/>
            <person name="Klassen J.L."/>
        </authorList>
    </citation>
    <scope>NUCLEOTIDE SEQUENCE [LARGE SCALE GENOMIC DNA]</scope>
    <source>
        <strain evidence="13 14">PALS-1</strain>
    </source>
</reference>
<feature type="transmembrane region" description="Helical" evidence="11">
    <location>
        <begin position="7"/>
        <end position="28"/>
    </location>
</feature>
<protein>
    <submittedName>
        <fullName evidence="13">Site-2 protease family protein</fullName>
    </submittedName>
</protein>
<dbReference type="EMBL" id="JAAVVK010000001">
    <property type="protein sequence ID" value="NKE38296.1"/>
    <property type="molecule type" value="Genomic_DNA"/>
</dbReference>
<organism evidence="13 14">
    <name type="scientific">Spiroplasma platyhelix PALS-1</name>
    <dbReference type="NCBI Taxonomy" id="1276218"/>
    <lineage>
        <taxon>Bacteria</taxon>
        <taxon>Bacillati</taxon>
        <taxon>Mycoplasmatota</taxon>
        <taxon>Mollicutes</taxon>
        <taxon>Entomoplasmatales</taxon>
        <taxon>Spiroplasmataceae</taxon>
        <taxon>Spiroplasma</taxon>
    </lineage>
</organism>
<evidence type="ECO:0000256" key="10">
    <source>
        <dbReference type="ARBA" id="ARBA00023136"/>
    </source>
</evidence>
<proteinExistence type="inferred from homology"/>
<evidence type="ECO:0000256" key="7">
    <source>
        <dbReference type="ARBA" id="ARBA00022833"/>
    </source>
</evidence>
<evidence type="ECO:0000256" key="4">
    <source>
        <dbReference type="ARBA" id="ARBA00022670"/>
    </source>
</evidence>
<sequence length="369" mass="41144">MIIFLSILIGLVTILFLITIHEFAHFIVAKLSGAYVYEFSIGMGPKLFQWGKKETRYTVRLLPLGGYVSIASEIVDPPKGREEETVEEKQLMENLHRGKKALFISAGALMNLLIAFILLMVGYAIFPYKQDLNLAPTFTNYGPVSEAVVQYNQEHEDNIIVDGDVIVKIKNINKIGSDANIANYYQLNDWIQKNNVKSDEKEPFIEITFSAGQIVSGIEPKSTDNYFLGVTASSQYLNAGQVIGSGFVDTFKNSYSVLQALGKMVTFQWGELSGPVGIIKSTSSFLDPNLSTQQSFSTFFRWTSLLSANLFLLNMIPIPPLDGYKFAENAVEAVTRKKLNPKFKIVVSIIGALLFLGIFIAITIKDIWF</sequence>
<dbReference type="AlphaFoldDB" id="A0A846U0D1"/>
<evidence type="ECO:0000313" key="14">
    <source>
        <dbReference type="Proteomes" id="UP000584587"/>
    </source>
</evidence>
<evidence type="ECO:0000256" key="6">
    <source>
        <dbReference type="ARBA" id="ARBA00022801"/>
    </source>
</evidence>
<dbReference type="PANTHER" id="PTHR42837">
    <property type="entry name" value="REGULATOR OF SIGMA-E PROTEASE RSEP"/>
    <property type="match status" value="1"/>
</dbReference>
<evidence type="ECO:0000256" key="1">
    <source>
        <dbReference type="ARBA" id="ARBA00001947"/>
    </source>
</evidence>
<evidence type="ECO:0000256" key="5">
    <source>
        <dbReference type="ARBA" id="ARBA00022692"/>
    </source>
</evidence>
<keyword evidence="4 13" id="KW-0645">Protease</keyword>
<feature type="transmembrane region" description="Helical" evidence="11">
    <location>
        <begin position="101"/>
        <end position="126"/>
    </location>
</feature>
<keyword evidence="6" id="KW-0378">Hydrolase</keyword>
<feature type="domain" description="Peptidase M50" evidence="12">
    <location>
        <begin position="11"/>
        <end position="356"/>
    </location>
</feature>
<comment type="caution">
    <text evidence="13">The sequence shown here is derived from an EMBL/GenBank/DDBJ whole genome shotgun (WGS) entry which is preliminary data.</text>
</comment>
<evidence type="ECO:0000256" key="11">
    <source>
        <dbReference type="SAM" id="Phobius"/>
    </source>
</evidence>
<comment type="subcellular location">
    <subcellularLocation>
        <location evidence="2">Membrane</location>
        <topology evidence="2">Multi-pass membrane protein</topology>
    </subcellularLocation>
</comment>
<feature type="transmembrane region" description="Helical" evidence="11">
    <location>
        <begin position="345"/>
        <end position="364"/>
    </location>
</feature>
<dbReference type="GO" id="GO:0016020">
    <property type="term" value="C:membrane"/>
    <property type="evidence" value="ECO:0007669"/>
    <property type="project" value="UniProtKB-SubCell"/>
</dbReference>
<keyword evidence="7" id="KW-0862">Zinc</keyword>
<dbReference type="PANTHER" id="PTHR42837:SF2">
    <property type="entry name" value="MEMBRANE METALLOPROTEASE ARASP2, CHLOROPLASTIC-RELATED"/>
    <property type="match status" value="1"/>
</dbReference>
<evidence type="ECO:0000256" key="9">
    <source>
        <dbReference type="ARBA" id="ARBA00023049"/>
    </source>
</evidence>
<keyword evidence="10 11" id="KW-0472">Membrane</keyword>
<dbReference type="GO" id="GO:0004222">
    <property type="term" value="F:metalloendopeptidase activity"/>
    <property type="evidence" value="ECO:0007669"/>
    <property type="project" value="InterPro"/>
</dbReference>
<dbReference type="RefSeq" id="WP_168104768.1">
    <property type="nucleotide sequence ID" value="NZ_CP051215.1"/>
</dbReference>